<dbReference type="EMBL" id="MH576964">
    <property type="protein sequence ID" value="AXH66570.1"/>
    <property type="molecule type" value="Genomic_DNA"/>
</dbReference>
<evidence type="ECO:0000313" key="2">
    <source>
        <dbReference type="Proteomes" id="UP000259040"/>
    </source>
</evidence>
<accession>A0A345M7U9</accession>
<dbReference type="Proteomes" id="UP000259040">
    <property type="component" value="Segment"/>
</dbReference>
<reference evidence="1 2" key="1">
    <citation type="submission" date="2018-07" db="EMBL/GenBank/DDBJ databases">
        <authorList>
            <person name="Boyd E.M."/>
            <person name="Barkley D.B."/>
            <person name="Naeem H."/>
            <person name="Vanhorne R."/>
            <person name="Nayek S."/>
            <person name="Layton S.R."/>
            <person name="Hughes L.E."/>
            <person name="Garlena R.A."/>
            <person name="Russell D.A."/>
            <person name="Pope W.H."/>
            <person name="Jacobs-Sera D."/>
            <person name="Hatfull G.F."/>
        </authorList>
    </citation>
    <scope>NUCLEOTIDE SEQUENCE [LARGE SCALE GENOMIC DNA]</scope>
</reference>
<protein>
    <submittedName>
        <fullName evidence="1">Minor tail protein</fullName>
    </submittedName>
</protein>
<organism evidence="1 2">
    <name type="scientific">Streptomyces phage Starbow</name>
    <dbReference type="NCBI Taxonomy" id="2283266"/>
    <lineage>
        <taxon>Viruses</taxon>
        <taxon>Duplodnaviria</taxon>
        <taxon>Heunggongvirae</taxon>
        <taxon>Uroviricota</taxon>
        <taxon>Caudoviricetes</taxon>
        <taxon>Stanwilliamsviridae</taxon>
        <taxon>Boydwoodruffvirinae</taxon>
        <taxon>Karimacvirus</taxon>
        <taxon>Karimacvirus karimac</taxon>
        <taxon>Streptomyces virus Karimac</taxon>
    </lineage>
</organism>
<evidence type="ECO:0000313" key="1">
    <source>
        <dbReference type="EMBL" id="AXH66570.1"/>
    </source>
</evidence>
<proteinExistence type="predicted"/>
<sequence length="1065" mass="120603">MQTTTFYVNKLLKEGLAVTAKPLLIAEWNHNRYAGIQTIDNTPAEYDEGNDTEYYPIESIVDPLRPSKKGIAKARAGVEGTVTEYTDRPANTRFYVADYDDVYKYWSSPVASSLISGLNGFTKTVQPYVIYKTSSWTNKLYFLFETSAGCWPVDYDIQITTNGTTWTTVASDIIANSDGQVAIYRQANGTWSTTVYRDNPIQIKGVRLMVNTVSVLKKYLEVIEMSARLEVDLTPTLMSSDYNFTMSDTSFLTPLGNASSNTASVELSNIDGRYNNTNPDSMFYGLIDKNVKMTYSLGIDQTPAGGSGFSYIRQFTMFVDGWNGQGEETCTVSLKDASKFMQEIKPPKMFFEQMTLGRIVWQLCDVIGFTDYNYEKIDDDKATLVPYFWTDGEKSLWEIFSSLAVTTQSAVYFDEFGILQILTRDRAYNIGNPVAWQLDGVKNGTKQPDIVDLTQNYDYEANNVTVRYSKTSISDMVRRVPKMDVVWQPEGDVVLRSSQLRESMNSTQNFIRMTGSEASVWPYQGIVEIEGELMRYGTKGYWYYNKSNVLTFKALKNADEKKQVDEELSSPELAYKNYFSGWYGSVERGLWNTYPAAHKDDASGYGVKVANYKGDYKTWTGGFVHNKDQSTISLKATTKTNVNTCYVASRGSESDKSIWYVGTRLRFRDSGYNNGMAGIAFNLGTKDKGYFLELCRTDRLPGGRKYQNECNFYIRRTTGKLERFGPDKGKGVAMAISKNVWYDIDIAIRMENGVYGDPGAFVGHVIQVSINGIPTMTFTIPVSKKEPLTGRFGVFTRGSTHADFEYLYGNGTTEDLHIDSTAMFDRIRGGIVSSQADSEWVYKWHYTSHIVKKRKKWLWARYAQRFFDDFGPIGHEVREFDVQFEKFPAVHSNLYFSNTSQVINPEYTADPFGAKFILSNAYRSNAVLNGEDTLTFGADNPVTQQMMIYGRTVNKEEEKTIVSKNEDAIRRRGLVETEIQSDWIQTEAAAQALADWVTHHWADGCDEVEATIFGNPLLQLGDIVSVNYPQKDFDPVTHRYFIVGLRRGFNGGFDDTEVTLRRVKA</sequence>
<gene>
    <name evidence="1" type="primary">61</name>
    <name evidence="1" type="ORF">SEA_STARBOW_61</name>
</gene>
<name>A0A345M7U9_9CAUD</name>